<reference evidence="1 2" key="1">
    <citation type="journal article" date="2022" name="New Phytol.">
        <title>Ecological generalism drives hyperdiversity of secondary metabolite gene clusters in xylarialean endophytes.</title>
        <authorList>
            <person name="Franco M.E.E."/>
            <person name="Wisecaver J.H."/>
            <person name="Arnold A.E."/>
            <person name="Ju Y.M."/>
            <person name="Slot J.C."/>
            <person name="Ahrendt S."/>
            <person name="Moore L.P."/>
            <person name="Eastman K.E."/>
            <person name="Scott K."/>
            <person name="Konkel Z."/>
            <person name="Mondo S.J."/>
            <person name="Kuo A."/>
            <person name="Hayes R.D."/>
            <person name="Haridas S."/>
            <person name="Andreopoulos B."/>
            <person name="Riley R."/>
            <person name="LaButti K."/>
            <person name="Pangilinan J."/>
            <person name="Lipzen A."/>
            <person name="Amirebrahimi M."/>
            <person name="Yan J."/>
            <person name="Adam C."/>
            <person name="Keymanesh K."/>
            <person name="Ng V."/>
            <person name="Louie K."/>
            <person name="Northen T."/>
            <person name="Drula E."/>
            <person name="Henrissat B."/>
            <person name="Hsieh H.M."/>
            <person name="Youens-Clark K."/>
            <person name="Lutzoni F."/>
            <person name="Miadlikowska J."/>
            <person name="Eastwood D.C."/>
            <person name="Hamelin R.C."/>
            <person name="Grigoriev I.V."/>
            <person name="U'Ren J.M."/>
        </authorList>
    </citation>
    <scope>NUCLEOTIDE SEQUENCE [LARGE SCALE GENOMIC DNA]</scope>
    <source>
        <strain evidence="1 2">ER1909</strain>
    </source>
</reference>
<name>A0ACC0CX15_9PEZI</name>
<organism evidence="1 2">
    <name type="scientific">Hypoxylon rubiginosum</name>
    <dbReference type="NCBI Taxonomy" id="110542"/>
    <lineage>
        <taxon>Eukaryota</taxon>
        <taxon>Fungi</taxon>
        <taxon>Dikarya</taxon>
        <taxon>Ascomycota</taxon>
        <taxon>Pezizomycotina</taxon>
        <taxon>Sordariomycetes</taxon>
        <taxon>Xylariomycetidae</taxon>
        <taxon>Xylariales</taxon>
        <taxon>Hypoxylaceae</taxon>
        <taxon>Hypoxylon</taxon>
    </lineage>
</organism>
<evidence type="ECO:0000313" key="2">
    <source>
        <dbReference type="Proteomes" id="UP001497680"/>
    </source>
</evidence>
<accession>A0ACC0CX15</accession>
<sequence length="227" mass="25804">MQTLYEAIKIEKGSTDAKKMKDKIAAGEKQLKGRTETNHRFYSDSVDNRGHIQKILGLQVELQDLKVRLADLDLEVESVSPDLNPVVPPRMGKHLVTKDPNQRKPHDTQLDPAMLNRIYVLDTSDTRPKPVDLMDLEDTRDLKQALGVTSLEQTQAIHDWQSNINDNDPSTVLNPNSVPAAHRRKHGLYTPEQTPPTPDSERKPTIRDTQESRSPSPSERMPKRRRV</sequence>
<dbReference type="Proteomes" id="UP001497680">
    <property type="component" value="Unassembled WGS sequence"/>
</dbReference>
<keyword evidence="2" id="KW-1185">Reference proteome</keyword>
<comment type="caution">
    <text evidence="1">The sequence shown here is derived from an EMBL/GenBank/DDBJ whole genome shotgun (WGS) entry which is preliminary data.</text>
</comment>
<protein>
    <submittedName>
        <fullName evidence="1">Uncharacterized protein</fullName>
    </submittedName>
</protein>
<proteinExistence type="predicted"/>
<gene>
    <name evidence="1" type="ORF">F4821DRAFT_261401</name>
</gene>
<evidence type="ECO:0000313" key="1">
    <source>
        <dbReference type="EMBL" id="KAI6085036.1"/>
    </source>
</evidence>
<dbReference type="EMBL" id="MU394330">
    <property type="protein sequence ID" value="KAI6085036.1"/>
    <property type="molecule type" value="Genomic_DNA"/>
</dbReference>